<accession>A0ABR3FI51</accession>
<reference evidence="1 2" key="1">
    <citation type="submission" date="2024-02" db="EMBL/GenBank/DDBJ databases">
        <title>A draft genome for the cacao thread blight pathogen Marasmius crinis-equi.</title>
        <authorList>
            <person name="Cohen S.P."/>
            <person name="Baruah I.K."/>
            <person name="Amoako-Attah I."/>
            <person name="Bukari Y."/>
            <person name="Meinhardt L.W."/>
            <person name="Bailey B.A."/>
        </authorList>
    </citation>
    <scope>NUCLEOTIDE SEQUENCE [LARGE SCALE GENOMIC DNA]</scope>
    <source>
        <strain evidence="1 2">GH-76</strain>
    </source>
</reference>
<comment type="caution">
    <text evidence="1">The sequence shown here is derived from an EMBL/GenBank/DDBJ whole genome shotgun (WGS) entry which is preliminary data.</text>
</comment>
<dbReference type="InterPro" id="IPR008551">
    <property type="entry name" value="TANGO2"/>
</dbReference>
<dbReference type="Proteomes" id="UP001465976">
    <property type="component" value="Unassembled WGS sequence"/>
</dbReference>
<proteinExistence type="predicted"/>
<name>A0ABR3FI51_9AGAR</name>
<evidence type="ECO:0000313" key="2">
    <source>
        <dbReference type="Proteomes" id="UP001465976"/>
    </source>
</evidence>
<protein>
    <submittedName>
        <fullName evidence="1">Uncharacterized protein</fullName>
    </submittedName>
</protein>
<gene>
    <name evidence="1" type="ORF">V5O48_007092</name>
</gene>
<keyword evidence="2" id="KW-1185">Reference proteome</keyword>
<evidence type="ECO:0000313" key="1">
    <source>
        <dbReference type="EMBL" id="KAL0574880.1"/>
    </source>
</evidence>
<sequence>MILSGIDEMGGGTWLGLSRTGKVALLTNITEATHPSIVTSRGSLVSSFLLLDSDEPLEVQAQKCYPRDAKYSGFNLLLLAPSATPAQAGDPVADLDLQYKGCLVTNGGACGPIASRPLSAKERSCGGFSNGVDGKGGAEWPKVKRGLRDFENLISQLTQASDKQADESELADRLFELLLWTPSEPVTERSQLRNTVQVEPVEATWGGGNAYYGTRLSNVLLIRRNGQVTFIERDIWKLVDGKVTRMGYNTDDNKSSMSTPSERTFRFQLDLRSPPS</sequence>
<dbReference type="EMBL" id="JBAHYK010000356">
    <property type="protein sequence ID" value="KAL0574880.1"/>
    <property type="molecule type" value="Genomic_DNA"/>
</dbReference>
<dbReference type="Pfam" id="PF05742">
    <property type="entry name" value="TANGO2"/>
    <property type="match status" value="1"/>
</dbReference>
<dbReference type="PANTHER" id="PTHR17985:SF8">
    <property type="entry name" value="TRANSPORT AND GOLGI ORGANIZATION PROTEIN 2 HOMOLOG"/>
    <property type="match status" value="1"/>
</dbReference>
<dbReference type="PANTHER" id="PTHR17985">
    <property type="entry name" value="SER/THR-RICH PROTEIN T10 IN DGCR REGION"/>
    <property type="match status" value="1"/>
</dbReference>
<organism evidence="1 2">
    <name type="scientific">Marasmius crinis-equi</name>
    <dbReference type="NCBI Taxonomy" id="585013"/>
    <lineage>
        <taxon>Eukaryota</taxon>
        <taxon>Fungi</taxon>
        <taxon>Dikarya</taxon>
        <taxon>Basidiomycota</taxon>
        <taxon>Agaricomycotina</taxon>
        <taxon>Agaricomycetes</taxon>
        <taxon>Agaricomycetidae</taxon>
        <taxon>Agaricales</taxon>
        <taxon>Marasmiineae</taxon>
        <taxon>Marasmiaceae</taxon>
        <taxon>Marasmius</taxon>
    </lineage>
</organism>